<dbReference type="InterPro" id="IPR007367">
    <property type="entry name" value="DUF433"/>
</dbReference>
<keyword evidence="2" id="KW-1185">Reference proteome</keyword>
<dbReference type="PANTHER" id="PTHR34849">
    <property type="entry name" value="SSL5025 PROTEIN"/>
    <property type="match status" value="1"/>
</dbReference>
<evidence type="ECO:0008006" key="3">
    <source>
        <dbReference type="Google" id="ProtNLM"/>
    </source>
</evidence>
<dbReference type="EMBL" id="JSZA02000002">
    <property type="protein sequence ID" value="KHD06144.1"/>
    <property type="molecule type" value="Genomic_DNA"/>
</dbReference>
<protein>
    <recommendedName>
        <fullName evidence="3">Protein containing DUF433</fullName>
    </recommendedName>
</protein>
<evidence type="ECO:0000313" key="1">
    <source>
        <dbReference type="EMBL" id="KHD06144.1"/>
    </source>
</evidence>
<dbReference type="Proteomes" id="UP000030428">
    <property type="component" value="Unassembled WGS sequence"/>
</dbReference>
<evidence type="ECO:0000313" key="2">
    <source>
        <dbReference type="Proteomes" id="UP000030428"/>
    </source>
</evidence>
<sequence>MQNTEIFDRISSEPDICHGKPCITGTRIPVYLIVSLLAEGEDTESIIQDYPSITPDDIKRAMKYAAKLCEYEAYAI</sequence>
<dbReference type="Pfam" id="PF04255">
    <property type="entry name" value="DUF433"/>
    <property type="match status" value="1"/>
</dbReference>
<reference evidence="1 2" key="1">
    <citation type="journal article" date="2016" name="Front. Microbiol.">
        <title>Single-Cell (Meta-)Genomics of a Dimorphic Candidatus Thiomargarita nelsonii Reveals Genomic Plasticity.</title>
        <authorList>
            <person name="Flood B.E."/>
            <person name="Fliss P."/>
            <person name="Jones D.S."/>
            <person name="Dick G.J."/>
            <person name="Jain S."/>
            <person name="Kaster A.K."/>
            <person name="Winkel M."/>
            <person name="Mussmann M."/>
            <person name="Bailey J."/>
        </authorList>
    </citation>
    <scope>NUCLEOTIDE SEQUENCE [LARGE SCALE GENOMIC DNA]</scope>
    <source>
        <strain evidence="1">Hydrate Ridge</strain>
    </source>
</reference>
<dbReference type="PANTHER" id="PTHR34849:SF3">
    <property type="entry name" value="SSR2962 PROTEIN"/>
    <property type="match status" value="1"/>
</dbReference>
<name>A0A0A6P766_9GAMM</name>
<dbReference type="InterPro" id="IPR009057">
    <property type="entry name" value="Homeodomain-like_sf"/>
</dbReference>
<dbReference type="Gene3D" id="1.10.10.10">
    <property type="entry name" value="Winged helix-like DNA-binding domain superfamily/Winged helix DNA-binding domain"/>
    <property type="match status" value="1"/>
</dbReference>
<comment type="caution">
    <text evidence="1">The sequence shown here is derived from an EMBL/GenBank/DDBJ whole genome shotgun (WGS) entry which is preliminary data.</text>
</comment>
<proteinExistence type="predicted"/>
<accession>A0A0A6P766</accession>
<dbReference type="SUPFAM" id="SSF46689">
    <property type="entry name" value="Homeodomain-like"/>
    <property type="match status" value="1"/>
</dbReference>
<gene>
    <name evidence="1" type="ORF">PN36_00915</name>
</gene>
<dbReference type="InterPro" id="IPR036388">
    <property type="entry name" value="WH-like_DNA-bd_sf"/>
</dbReference>
<organism evidence="1 2">
    <name type="scientific">Candidatus Thiomargarita nelsonii</name>
    <dbReference type="NCBI Taxonomy" id="1003181"/>
    <lineage>
        <taxon>Bacteria</taxon>
        <taxon>Pseudomonadati</taxon>
        <taxon>Pseudomonadota</taxon>
        <taxon>Gammaproteobacteria</taxon>
        <taxon>Thiotrichales</taxon>
        <taxon>Thiotrichaceae</taxon>
        <taxon>Thiomargarita</taxon>
    </lineage>
</organism>
<dbReference type="AlphaFoldDB" id="A0A0A6P766"/>